<keyword evidence="4" id="KW-0808">Transferase</keyword>
<dbReference type="InterPro" id="IPR050482">
    <property type="entry name" value="Sensor_HK_TwoCompSys"/>
</dbReference>
<dbReference type="Pfam" id="PF13796">
    <property type="entry name" value="Sensor"/>
    <property type="match status" value="1"/>
</dbReference>
<dbReference type="InterPro" id="IPR025828">
    <property type="entry name" value="Put_sensor_dom"/>
</dbReference>
<keyword evidence="9" id="KW-0812">Transmembrane</keyword>
<evidence type="ECO:0000259" key="12">
    <source>
        <dbReference type="Pfam" id="PF13796"/>
    </source>
</evidence>
<gene>
    <name evidence="13" type="ORF">EV186_101178</name>
</gene>
<evidence type="ECO:0000256" key="8">
    <source>
        <dbReference type="ARBA" id="ARBA00023012"/>
    </source>
</evidence>
<dbReference type="CDD" id="cd16917">
    <property type="entry name" value="HATPase_UhpB-NarQ-NarX-like"/>
    <property type="match status" value="1"/>
</dbReference>
<dbReference type="Proteomes" id="UP000295444">
    <property type="component" value="Unassembled WGS sequence"/>
</dbReference>
<dbReference type="EMBL" id="SNXZ01000001">
    <property type="protein sequence ID" value="TDQ04236.1"/>
    <property type="molecule type" value="Genomic_DNA"/>
</dbReference>
<comment type="caution">
    <text evidence="13">The sequence shown here is derived from an EMBL/GenBank/DDBJ whole genome shotgun (WGS) entry which is preliminary data.</text>
</comment>
<dbReference type="GO" id="GO:0046983">
    <property type="term" value="F:protein dimerization activity"/>
    <property type="evidence" value="ECO:0007669"/>
    <property type="project" value="InterPro"/>
</dbReference>
<dbReference type="RefSeq" id="WP_133847176.1">
    <property type="nucleotide sequence ID" value="NZ_SNXZ01000001.1"/>
</dbReference>
<dbReference type="EC" id="2.7.13.3" evidence="2"/>
<dbReference type="InterPro" id="IPR011712">
    <property type="entry name" value="Sig_transdc_His_kin_sub3_dim/P"/>
</dbReference>
<keyword evidence="14" id="KW-1185">Reference proteome</keyword>
<keyword evidence="9" id="KW-1133">Transmembrane helix</keyword>
<keyword evidence="7" id="KW-0067">ATP-binding</keyword>
<keyword evidence="9" id="KW-0472">Membrane</keyword>
<reference evidence="13 14" key="1">
    <citation type="submission" date="2019-03" db="EMBL/GenBank/DDBJ databases">
        <title>Genomic Encyclopedia of Type Strains, Phase IV (KMG-IV): sequencing the most valuable type-strain genomes for metagenomic binning, comparative biology and taxonomic classification.</title>
        <authorList>
            <person name="Goeker M."/>
        </authorList>
    </citation>
    <scope>NUCLEOTIDE SEQUENCE [LARGE SCALE GENOMIC DNA]</scope>
    <source>
        <strain evidence="13 14">DSM 45361</strain>
    </source>
</reference>
<feature type="domain" description="Signal transduction histidine kinase subgroup 3 dimerisation and phosphoacceptor" evidence="11">
    <location>
        <begin position="183"/>
        <end position="250"/>
    </location>
</feature>
<dbReference type="PANTHER" id="PTHR24421">
    <property type="entry name" value="NITRATE/NITRITE SENSOR PROTEIN NARX-RELATED"/>
    <property type="match status" value="1"/>
</dbReference>
<feature type="transmembrane region" description="Helical" evidence="9">
    <location>
        <begin position="116"/>
        <end position="138"/>
    </location>
</feature>
<dbReference type="GO" id="GO:0000155">
    <property type="term" value="F:phosphorelay sensor kinase activity"/>
    <property type="evidence" value="ECO:0007669"/>
    <property type="project" value="InterPro"/>
</dbReference>
<dbReference type="GO" id="GO:0005524">
    <property type="term" value="F:ATP binding"/>
    <property type="evidence" value="ECO:0007669"/>
    <property type="project" value="UniProtKB-KW"/>
</dbReference>
<dbReference type="GO" id="GO:0016020">
    <property type="term" value="C:membrane"/>
    <property type="evidence" value="ECO:0007669"/>
    <property type="project" value="InterPro"/>
</dbReference>
<evidence type="ECO:0000256" key="2">
    <source>
        <dbReference type="ARBA" id="ARBA00012438"/>
    </source>
</evidence>
<dbReference type="AlphaFoldDB" id="A0A4R6SIW0"/>
<evidence type="ECO:0000313" key="13">
    <source>
        <dbReference type="EMBL" id="TDQ04236.1"/>
    </source>
</evidence>
<evidence type="ECO:0000256" key="7">
    <source>
        <dbReference type="ARBA" id="ARBA00022840"/>
    </source>
</evidence>
<dbReference type="OrthoDB" id="5241729at2"/>
<keyword evidence="6 13" id="KW-0418">Kinase</keyword>
<dbReference type="Gene3D" id="3.30.565.10">
    <property type="entry name" value="Histidine kinase-like ATPase, C-terminal domain"/>
    <property type="match status" value="1"/>
</dbReference>
<feature type="domain" description="Putative sensor" evidence="12">
    <location>
        <begin position="23"/>
        <end position="134"/>
    </location>
</feature>
<evidence type="ECO:0000259" key="10">
    <source>
        <dbReference type="Pfam" id="PF02518"/>
    </source>
</evidence>
<dbReference type="InterPro" id="IPR036890">
    <property type="entry name" value="HATPase_C_sf"/>
</dbReference>
<evidence type="ECO:0000256" key="5">
    <source>
        <dbReference type="ARBA" id="ARBA00022741"/>
    </source>
</evidence>
<organism evidence="13 14">
    <name type="scientific">Labedaea rhizosphaerae</name>
    <dbReference type="NCBI Taxonomy" id="598644"/>
    <lineage>
        <taxon>Bacteria</taxon>
        <taxon>Bacillati</taxon>
        <taxon>Actinomycetota</taxon>
        <taxon>Actinomycetes</taxon>
        <taxon>Pseudonocardiales</taxon>
        <taxon>Pseudonocardiaceae</taxon>
        <taxon>Labedaea</taxon>
    </lineage>
</organism>
<dbReference type="Pfam" id="PF07730">
    <property type="entry name" value="HisKA_3"/>
    <property type="match status" value="1"/>
</dbReference>
<dbReference type="Gene3D" id="1.20.5.1930">
    <property type="match status" value="1"/>
</dbReference>
<comment type="catalytic activity">
    <reaction evidence="1">
        <text>ATP + protein L-histidine = ADP + protein N-phospho-L-histidine.</text>
        <dbReference type="EC" id="2.7.13.3"/>
    </reaction>
</comment>
<feature type="transmembrane region" description="Helical" evidence="9">
    <location>
        <begin position="37"/>
        <end position="60"/>
    </location>
</feature>
<feature type="domain" description="Histidine kinase/HSP90-like ATPase" evidence="10">
    <location>
        <begin position="291"/>
        <end position="371"/>
    </location>
</feature>
<dbReference type="InterPro" id="IPR003594">
    <property type="entry name" value="HATPase_dom"/>
</dbReference>
<feature type="transmembrane region" description="Helical" evidence="9">
    <location>
        <begin position="12"/>
        <end position="31"/>
    </location>
</feature>
<dbReference type="Pfam" id="PF02518">
    <property type="entry name" value="HATPase_c"/>
    <property type="match status" value="1"/>
</dbReference>
<keyword evidence="5" id="KW-0547">Nucleotide-binding</keyword>
<proteinExistence type="predicted"/>
<keyword evidence="3" id="KW-0597">Phosphoprotein</keyword>
<evidence type="ECO:0000256" key="6">
    <source>
        <dbReference type="ARBA" id="ARBA00022777"/>
    </source>
</evidence>
<accession>A0A4R6SIW0</accession>
<evidence type="ECO:0000256" key="3">
    <source>
        <dbReference type="ARBA" id="ARBA00022553"/>
    </source>
</evidence>
<dbReference type="PANTHER" id="PTHR24421:SF10">
    <property type="entry name" value="NITRATE_NITRITE SENSOR PROTEIN NARQ"/>
    <property type="match status" value="1"/>
</dbReference>
<protein>
    <recommendedName>
        <fullName evidence="2">histidine kinase</fullName>
        <ecNumber evidence="2">2.7.13.3</ecNumber>
    </recommendedName>
</protein>
<sequence>MGWPGYRGPLWTLGNFVEALGLLVLSCLSLAMFPFMLVAAVTIPIAGVGLVLMFLGLLVVRPMAMLQRKWAGRVLGVDLPNAYRTVPADARLDDRFKLITDPALWRDIAWLGVNGTIGFVLCLAQVILTIPMLVGMWANPKLQYINAHVSAYLLAPPASAKLQKRVEELATSRADTVDASAAELRRIERDLHDGAQARLVALSMNLGMAEDALERDPALVKEMLTEARTSTGKALTELRDLVRGIHPPVLADRGLDGGVRALALDLPITVDVDIALPSRLEAPVESAGYFAVAESLANVVKHSGAGHAWVHIRHEDGKLRMQIVDDGRGGADIGAGSGLSGIQKRLAAFDGTLVVTSPLGGPTVVTMEVPCALSSGRISPS</sequence>
<evidence type="ECO:0000313" key="14">
    <source>
        <dbReference type="Proteomes" id="UP000295444"/>
    </source>
</evidence>
<name>A0A4R6SIW0_LABRH</name>
<evidence type="ECO:0000259" key="11">
    <source>
        <dbReference type="Pfam" id="PF07730"/>
    </source>
</evidence>
<keyword evidence="8" id="KW-0902">Two-component regulatory system</keyword>
<evidence type="ECO:0000256" key="9">
    <source>
        <dbReference type="SAM" id="Phobius"/>
    </source>
</evidence>
<evidence type="ECO:0000256" key="1">
    <source>
        <dbReference type="ARBA" id="ARBA00000085"/>
    </source>
</evidence>
<dbReference type="SUPFAM" id="SSF55874">
    <property type="entry name" value="ATPase domain of HSP90 chaperone/DNA topoisomerase II/histidine kinase"/>
    <property type="match status" value="1"/>
</dbReference>
<evidence type="ECO:0000256" key="4">
    <source>
        <dbReference type="ARBA" id="ARBA00022679"/>
    </source>
</evidence>